<dbReference type="Proteomes" id="UP001445076">
    <property type="component" value="Unassembled WGS sequence"/>
</dbReference>
<organism evidence="3 4">
    <name type="scientific">Cherax quadricarinatus</name>
    <name type="common">Australian red claw crayfish</name>
    <dbReference type="NCBI Taxonomy" id="27406"/>
    <lineage>
        <taxon>Eukaryota</taxon>
        <taxon>Metazoa</taxon>
        <taxon>Ecdysozoa</taxon>
        <taxon>Arthropoda</taxon>
        <taxon>Crustacea</taxon>
        <taxon>Multicrustacea</taxon>
        <taxon>Malacostraca</taxon>
        <taxon>Eumalacostraca</taxon>
        <taxon>Eucarida</taxon>
        <taxon>Decapoda</taxon>
        <taxon>Pleocyemata</taxon>
        <taxon>Astacidea</taxon>
        <taxon>Parastacoidea</taxon>
        <taxon>Parastacidae</taxon>
        <taxon>Cherax</taxon>
    </lineage>
</organism>
<comment type="caution">
    <text evidence="3">The sequence shown here is derived from an EMBL/GenBank/DDBJ whole genome shotgun (WGS) entry which is preliminary data.</text>
</comment>
<feature type="transmembrane region" description="Helical" evidence="2">
    <location>
        <begin position="104"/>
        <end position="126"/>
    </location>
</feature>
<dbReference type="AlphaFoldDB" id="A0AAW0XR87"/>
<dbReference type="EMBL" id="JARKIK010000030">
    <property type="protein sequence ID" value="KAK8741771.1"/>
    <property type="molecule type" value="Genomic_DNA"/>
</dbReference>
<evidence type="ECO:0000256" key="1">
    <source>
        <dbReference type="SAM" id="MobiDB-lite"/>
    </source>
</evidence>
<gene>
    <name evidence="3" type="ORF">OTU49_002393</name>
</gene>
<feature type="compositionally biased region" description="Polar residues" evidence="1">
    <location>
        <begin position="56"/>
        <end position="71"/>
    </location>
</feature>
<accession>A0AAW0XR87</accession>
<reference evidence="3 4" key="1">
    <citation type="journal article" date="2024" name="BMC Genomics">
        <title>Genome assembly of redclaw crayfish (Cherax quadricarinatus) provides insights into its immune adaptation and hypoxia tolerance.</title>
        <authorList>
            <person name="Liu Z."/>
            <person name="Zheng J."/>
            <person name="Li H."/>
            <person name="Fang K."/>
            <person name="Wang S."/>
            <person name="He J."/>
            <person name="Zhou D."/>
            <person name="Weng S."/>
            <person name="Chi M."/>
            <person name="Gu Z."/>
            <person name="He J."/>
            <person name="Li F."/>
            <person name="Wang M."/>
        </authorList>
    </citation>
    <scope>NUCLEOTIDE SEQUENCE [LARGE SCALE GENOMIC DNA]</scope>
    <source>
        <strain evidence="3">ZL_2023a</strain>
    </source>
</reference>
<feature type="non-terminal residue" evidence="3">
    <location>
        <position position="1"/>
    </location>
</feature>
<name>A0AAW0XR87_CHEQU</name>
<keyword evidence="4" id="KW-1185">Reference proteome</keyword>
<proteinExistence type="predicted"/>
<keyword evidence="2" id="KW-0472">Membrane</keyword>
<feature type="compositionally biased region" description="Polar residues" evidence="1">
    <location>
        <begin position="153"/>
        <end position="167"/>
    </location>
</feature>
<feature type="compositionally biased region" description="Low complexity" evidence="1">
    <location>
        <begin position="72"/>
        <end position="86"/>
    </location>
</feature>
<feature type="region of interest" description="Disordered" evidence="1">
    <location>
        <begin position="56"/>
        <end position="86"/>
    </location>
</feature>
<evidence type="ECO:0000313" key="3">
    <source>
        <dbReference type="EMBL" id="KAK8741771.1"/>
    </source>
</evidence>
<keyword evidence="2" id="KW-0812">Transmembrane</keyword>
<sequence length="167" mass="17149">VCSADSLPRPAVNRCIDPGHYCGQSTLMRAFDSQSSSSSLQTLTLGPFSMDSSTKSAWSGGNMQMSGSKSVTSANDGSTGGSAATTTTDDKTQIIVLGGLSTEVVVGIALASFVIGVCLTATLWVIHMKTDPRRQKRPEGGAPRNSGYDLSAHSGSSTPSSQAPMTA</sequence>
<feature type="region of interest" description="Disordered" evidence="1">
    <location>
        <begin position="131"/>
        <end position="167"/>
    </location>
</feature>
<keyword evidence="2" id="KW-1133">Transmembrane helix</keyword>
<evidence type="ECO:0000256" key="2">
    <source>
        <dbReference type="SAM" id="Phobius"/>
    </source>
</evidence>
<evidence type="ECO:0000313" key="4">
    <source>
        <dbReference type="Proteomes" id="UP001445076"/>
    </source>
</evidence>
<protein>
    <submittedName>
        <fullName evidence="3">Uncharacterized protein</fullName>
    </submittedName>
</protein>